<dbReference type="PANTHER" id="PTHR12834">
    <property type="entry name" value="SIGNAL RECOGNITION PARTICLE 9 KDA PROTEIN"/>
    <property type="match status" value="1"/>
</dbReference>
<feature type="region of interest" description="Disordered" evidence="1">
    <location>
        <begin position="86"/>
        <end position="105"/>
    </location>
</feature>
<feature type="compositionally biased region" description="Basic residues" evidence="1">
    <location>
        <begin position="95"/>
        <end position="105"/>
    </location>
</feature>
<dbReference type="Proteomes" id="UP000785679">
    <property type="component" value="Unassembled WGS sequence"/>
</dbReference>
<reference evidence="3" key="1">
    <citation type="submission" date="2019-06" db="EMBL/GenBank/DDBJ databases">
        <authorList>
            <person name="Zheng W."/>
        </authorList>
    </citation>
    <scope>NUCLEOTIDE SEQUENCE</scope>
    <source>
        <strain evidence="3">QDHG01</strain>
    </source>
</reference>
<dbReference type="SUPFAM" id="SSF54762">
    <property type="entry name" value="Signal recognition particle alu RNA binding heterodimer, SRP9/14"/>
    <property type="match status" value="1"/>
</dbReference>
<gene>
    <name evidence="3" type="ORF">FGO68_gene6287</name>
</gene>
<dbReference type="InterPro" id="IPR039914">
    <property type="entry name" value="SRP9-like"/>
</dbReference>
<keyword evidence="4" id="KW-1185">Reference proteome</keyword>
<feature type="domain" description="SRP9" evidence="2">
    <location>
        <begin position="6"/>
        <end position="56"/>
    </location>
</feature>
<dbReference type="PANTHER" id="PTHR12834:SF12">
    <property type="entry name" value="SIGNAL RECOGNITION PARTICLE 9 KDA PROTEIN"/>
    <property type="match status" value="1"/>
</dbReference>
<comment type="caution">
    <text evidence="3">The sequence shown here is derived from an EMBL/GenBank/DDBJ whole genome shotgun (WGS) entry which is preliminary data.</text>
</comment>
<dbReference type="EMBL" id="RRYP01024480">
    <property type="protein sequence ID" value="TNV72065.1"/>
    <property type="molecule type" value="Genomic_DNA"/>
</dbReference>
<dbReference type="GO" id="GO:0008312">
    <property type="term" value="F:7S RNA binding"/>
    <property type="evidence" value="ECO:0007669"/>
    <property type="project" value="InterPro"/>
</dbReference>
<dbReference type="AlphaFoldDB" id="A0A8J8SVC2"/>
<dbReference type="Pfam" id="PF05486">
    <property type="entry name" value="SRP9-21"/>
    <property type="match status" value="1"/>
</dbReference>
<proteinExistence type="predicted"/>
<evidence type="ECO:0000256" key="1">
    <source>
        <dbReference type="SAM" id="MobiDB-lite"/>
    </source>
</evidence>
<dbReference type="Gene3D" id="3.30.720.10">
    <property type="entry name" value="Signal recognition particle alu RNA binding heterodimer, srp9/1"/>
    <property type="match status" value="1"/>
</dbReference>
<evidence type="ECO:0000313" key="3">
    <source>
        <dbReference type="EMBL" id="TNV72065.1"/>
    </source>
</evidence>
<dbReference type="GO" id="GO:0005786">
    <property type="term" value="C:signal recognition particle, endoplasmic reticulum targeting"/>
    <property type="evidence" value="ECO:0007669"/>
    <property type="project" value="TreeGrafter"/>
</dbReference>
<organism evidence="3 4">
    <name type="scientific">Halteria grandinella</name>
    <dbReference type="NCBI Taxonomy" id="5974"/>
    <lineage>
        <taxon>Eukaryota</taxon>
        <taxon>Sar</taxon>
        <taxon>Alveolata</taxon>
        <taxon>Ciliophora</taxon>
        <taxon>Intramacronucleata</taxon>
        <taxon>Spirotrichea</taxon>
        <taxon>Stichotrichia</taxon>
        <taxon>Sporadotrichida</taxon>
        <taxon>Halteriidae</taxon>
        <taxon>Halteria</taxon>
    </lineage>
</organism>
<name>A0A8J8SVC2_HALGN</name>
<protein>
    <recommendedName>
        <fullName evidence="2">SRP9 domain-containing protein</fullName>
    </recommendedName>
</protein>
<dbReference type="InterPro" id="IPR039432">
    <property type="entry name" value="SRP9_dom"/>
</dbReference>
<dbReference type="InterPro" id="IPR009018">
    <property type="entry name" value="Signal_recog_particle_SRP9/14"/>
</dbReference>
<accession>A0A8J8SVC2</accession>
<evidence type="ECO:0000313" key="4">
    <source>
        <dbReference type="Proteomes" id="UP000785679"/>
    </source>
</evidence>
<dbReference type="OrthoDB" id="360923at2759"/>
<dbReference type="GO" id="GO:0006614">
    <property type="term" value="P:SRP-dependent cotranslational protein targeting to membrane"/>
    <property type="evidence" value="ECO:0007669"/>
    <property type="project" value="InterPro"/>
</dbReference>
<sequence>MVYISDFLEFQAKALDLLSRDPIQTRYVTKYRQKDNEAVIKVTNDKECWQFKIDQSNMEHANDYISQITQSFIKLSCNRRVDDAAAAEGGAGAGGKKKGKKGGKH</sequence>
<evidence type="ECO:0000259" key="2">
    <source>
        <dbReference type="Pfam" id="PF05486"/>
    </source>
</evidence>